<protein>
    <submittedName>
        <fullName evidence="3">GRF-type domain-containing protein</fullName>
    </submittedName>
</protein>
<evidence type="ECO:0000313" key="3">
    <source>
        <dbReference type="WBParaSite" id="Hba_19475"/>
    </source>
</evidence>
<name>A0A1I7XPR7_HETBA</name>
<evidence type="ECO:0000256" key="1">
    <source>
        <dbReference type="SAM" id="MobiDB-lite"/>
    </source>
</evidence>
<sequence length="373" mass="42338">MNCIKPLSPRKDRNKETQVREDERVTAGKDRRRVISPPPRNSQLSPKSPAPSSDGLITKRAQGRPKQYKVEKTPPIGVNGQRNCTFCNGQVRPQMCGGNKHRWRCVDKKCRKWYGWVRSNEEVPRDLGKKGRWKDAANRITKKAAITLPPQEPSSISSQGEAANAVAELDSASMSDVTLTSRSPLRTEIQPQIKKKLGRPPKQQGLKIRLKTAKDKKDENRTKRKYTKRKDKETMDILKNLTSNRREESPKPPLSPLTPRQMRYRPCAMEKRSRWWTSEKRRVDVSPDRDFQTGPADAAAAFRIMSHAFRAAAVTRADELGTVNGTLDLLMDSLLGSMAPLLSLLSRLPSMRAKPEVMQRLWNSSAIHLPMFQ</sequence>
<dbReference type="WBParaSite" id="Hba_19475">
    <property type="protein sequence ID" value="Hba_19475"/>
    <property type="gene ID" value="Hba_19475"/>
</dbReference>
<evidence type="ECO:0000313" key="2">
    <source>
        <dbReference type="Proteomes" id="UP000095283"/>
    </source>
</evidence>
<feature type="compositionally biased region" description="Basic and acidic residues" evidence="1">
    <location>
        <begin position="9"/>
        <end position="29"/>
    </location>
</feature>
<feature type="region of interest" description="Disordered" evidence="1">
    <location>
        <begin position="148"/>
        <end position="260"/>
    </location>
</feature>
<reference evidence="3" key="1">
    <citation type="submission" date="2016-11" db="UniProtKB">
        <authorList>
            <consortium name="WormBaseParasite"/>
        </authorList>
    </citation>
    <scope>IDENTIFICATION</scope>
</reference>
<keyword evidence="2" id="KW-1185">Reference proteome</keyword>
<dbReference type="AlphaFoldDB" id="A0A1I7XPR7"/>
<accession>A0A1I7XPR7</accession>
<feature type="compositionally biased region" description="Polar residues" evidence="1">
    <location>
        <begin position="172"/>
        <end position="184"/>
    </location>
</feature>
<feature type="compositionally biased region" description="Basic and acidic residues" evidence="1">
    <location>
        <begin position="212"/>
        <end position="221"/>
    </location>
</feature>
<dbReference type="Proteomes" id="UP000095283">
    <property type="component" value="Unplaced"/>
</dbReference>
<feature type="region of interest" description="Disordered" evidence="1">
    <location>
        <begin position="1"/>
        <end position="75"/>
    </location>
</feature>
<organism evidence="2 3">
    <name type="scientific">Heterorhabditis bacteriophora</name>
    <name type="common">Entomopathogenic nematode worm</name>
    <dbReference type="NCBI Taxonomy" id="37862"/>
    <lineage>
        <taxon>Eukaryota</taxon>
        <taxon>Metazoa</taxon>
        <taxon>Ecdysozoa</taxon>
        <taxon>Nematoda</taxon>
        <taxon>Chromadorea</taxon>
        <taxon>Rhabditida</taxon>
        <taxon>Rhabditina</taxon>
        <taxon>Rhabditomorpha</taxon>
        <taxon>Strongyloidea</taxon>
        <taxon>Heterorhabditidae</taxon>
        <taxon>Heterorhabditis</taxon>
    </lineage>
</organism>
<proteinExistence type="predicted"/>